<accession>A0A8U0IFP3</accession>
<dbReference type="GeneID" id="72191177"/>
<organism evidence="1 2">
    <name type="scientific">Halorussus gelatinilyticus</name>
    <dbReference type="NCBI Taxonomy" id="2937524"/>
    <lineage>
        <taxon>Archaea</taxon>
        <taxon>Methanobacteriati</taxon>
        <taxon>Methanobacteriota</taxon>
        <taxon>Stenosarchaea group</taxon>
        <taxon>Halobacteria</taxon>
        <taxon>Halobacteriales</taxon>
        <taxon>Haladaptataceae</taxon>
        <taxon>Halorussus</taxon>
    </lineage>
</organism>
<reference evidence="1" key="1">
    <citation type="submission" date="2022-04" db="EMBL/GenBank/DDBJ databases">
        <title>Diverse halophilic archaea isolated from saline environments.</title>
        <authorList>
            <person name="Cui H.-L."/>
        </authorList>
    </citation>
    <scope>NUCLEOTIDE SEQUENCE</scope>
    <source>
        <strain evidence="1">XZYJT40</strain>
    </source>
</reference>
<dbReference type="KEGG" id="haxz:M0R88_14940"/>
<dbReference type="Proteomes" id="UP000830434">
    <property type="component" value="Chromosome"/>
</dbReference>
<evidence type="ECO:0000313" key="1">
    <source>
        <dbReference type="EMBL" id="UPV99802.1"/>
    </source>
</evidence>
<proteinExistence type="predicted"/>
<dbReference type="EMBL" id="CP096658">
    <property type="protein sequence ID" value="UPV99802.1"/>
    <property type="molecule type" value="Genomic_DNA"/>
</dbReference>
<gene>
    <name evidence="1" type="ORF">M0R88_14940</name>
</gene>
<evidence type="ECO:0000313" key="2">
    <source>
        <dbReference type="Proteomes" id="UP000830434"/>
    </source>
</evidence>
<name>A0A8U0IFP3_9EURY</name>
<sequence length="137" mass="15087">MKSYVFDGDTSKIIGEGSTRSYSGTRYEEAHVPLDNPKRVVDSSDPSEENVEILRDGDAVPTWGRSSPHQDDLQALLQHRIDANGNLDLSDNEFVAVYELNEQSTSGDFNDAVAIIELDPIPTYEETDEGHTLACGN</sequence>
<dbReference type="RefSeq" id="WP_248654293.1">
    <property type="nucleotide sequence ID" value="NZ_CP096658.1"/>
</dbReference>
<protein>
    <submittedName>
        <fullName evidence="1">Uncharacterized protein</fullName>
    </submittedName>
</protein>
<dbReference type="AlphaFoldDB" id="A0A8U0IFP3"/>
<keyword evidence="2" id="KW-1185">Reference proteome</keyword>